<feature type="region of interest" description="Disordered" evidence="5">
    <location>
        <begin position="145"/>
        <end position="190"/>
    </location>
</feature>
<evidence type="ECO:0000256" key="5">
    <source>
        <dbReference type="SAM" id="MobiDB-lite"/>
    </source>
</evidence>
<dbReference type="OrthoDB" id="21643at2759"/>
<evidence type="ECO:0000259" key="6">
    <source>
        <dbReference type="PROSITE" id="PS50102"/>
    </source>
</evidence>
<comment type="subcellular location">
    <subcellularLocation>
        <location evidence="1">Nucleus</location>
        <location evidence="1">Nucleolus</location>
    </subcellularLocation>
</comment>
<evidence type="ECO:0000313" key="8">
    <source>
        <dbReference type="Proteomes" id="UP000717328"/>
    </source>
</evidence>
<dbReference type="SUPFAM" id="SSF54928">
    <property type="entry name" value="RNA-binding domain, RBD"/>
    <property type="match status" value="1"/>
</dbReference>
<feature type="region of interest" description="Disordered" evidence="5">
    <location>
        <begin position="333"/>
        <end position="393"/>
    </location>
</feature>
<dbReference type="CDD" id="cd12226">
    <property type="entry name" value="RRM_NOL8"/>
    <property type="match status" value="1"/>
</dbReference>
<organism evidence="7 8">
    <name type="scientific">Sphagnurus paluster</name>
    <dbReference type="NCBI Taxonomy" id="117069"/>
    <lineage>
        <taxon>Eukaryota</taxon>
        <taxon>Fungi</taxon>
        <taxon>Dikarya</taxon>
        <taxon>Basidiomycota</taxon>
        <taxon>Agaricomycotina</taxon>
        <taxon>Agaricomycetes</taxon>
        <taxon>Agaricomycetidae</taxon>
        <taxon>Agaricales</taxon>
        <taxon>Tricholomatineae</taxon>
        <taxon>Lyophyllaceae</taxon>
        <taxon>Sphagnurus</taxon>
    </lineage>
</organism>
<keyword evidence="3" id="KW-0539">Nucleus</keyword>
<feature type="compositionally biased region" description="Acidic residues" evidence="5">
    <location>
        <begin position="355"/>
        <end position="382"/>
    </location>
</feature>
<dbReference type="InterPro" id="IPR012677">
    <property type="entry name" value="Nucleotide-bd_a/b_plait_sf"/>
</dbReference>
<evidence type="ECO:0000256" key="1">
    <source>
        <dbReference type="ARBA" id="ARBA00004604"/>
    </source>
</evidence>
<feature type="domain" description="RRM" evidence="6">
    <location>
        <begin position="7"/>
        <end position="87"/>
    </location>
</feature>
<name>A0A9P7G0G7_9AGAR</name>
<sequence>MDEIITKRLHISGLTPALTPGDLSKRLATFGTVTAVDGFGLQDGLGQPRKFGYVTLETTQGKLARCLNLLSGSTWKGAKLRIGEAKPDFAERLAKEREAAASEPPKKKRKRCAGVEAADMSLVTPETAVVRGGWKVTPLGRVVRSVRMRPEHPLPPPNEDKEKRAAKGKKKGDEEKKKRKKRVKEPDVRARRRTIDVTRYGSVHLKGMFLEMDVLGTKRVEEVPEVVMVDEGDSDSDSEDEAEVEAVVEPSPPAPSLPTPPPSAPSPNPETQTLRLETNDPAVEQNINVTAEKSHSLNLLASLFGDKDEDWVGKESVGSDVDEAELAKRHHAVLDGDDDGEFEVVPMDGTVEVGHEEEEEEEQEDEEQDEEDDKAMEVEDEPPAPPPTEKAQQATKLKDLFAPREEEAGFSLLGHLDLDLELDDEIPFAITDDAPAPAHTPTFSVSAPTPVSAVPTFNTNTKHPLFFPLPPATGVNTTKARPKDIFDVARENKWHWRDPSVGFFRTGTDEEIRKRWEENKVELTREWKRRCREAGKVSRRRRGGDVGDEESLL</sequence>
<dbReference type="Proteomes" id="UP000717328">
    <property type="component" value="Unassembled WGS sequence"/>
</dbReference>
<feature type="region of interest" description="Disordered" evidence="5">
    <location>
        <begin position="225"/>
        <end position="275"/>
    </location>
</feature>
<reference evidence="7" key="1">
    <citation type="submission" date="2021-02" db="EMBL/GenBank/DDBJ databases">
        <authorList>
            <person name="Nieuwenhuis M."/>
            <person name="Van De Peppel L.J.J."/>
        </authorList>
    </citation>
    <scope>NUCLEOTIDE SEQUENCE</scope>
    <source>
        <strain evidence="7">D49</strain>
    </source>
</reference>
<feature type="compositionally biased region" description="Basic and acidic residues" evidence="5">
    <location>
        <begin position="148"/>
        <end position="176"/>
    </location>
</feature>
<dbReference type="GO" id="GO:0005730">
    <property type="term" value="C:nucleolus"/>
    <property type="evidence" value="ECO:0007669"/>
    <property type="project" value="UniProtKB-SubCell"/>
</dbReference>
<dbReference type="InterPro" id="IPR035979">
    <property type="entry name" value="RBD_domain_sf"/>
</dbReference>
<dbReference type="GO" id="GO:0003723">
    <property type="term" value="F:RNA binding"/>
    <property type="evidence" value="ECO:0007669"/>
    <property type="project" value="UniProtKB-UniRule"/>
</dbReference>
<keyword evidence="2 4" id="KW-0694">RNA-binding</keyword>
<dbReference type="InterPro" id="IPR034138">
    <property type="entry name" value="NOP8_RRM"/>
</dbReference>
<feature type="compositionally biased region" description="Pro residues" evidence="5">
    <location>
        <begin position="250"/>
        <end position="268"/>
    </location>
</feature>
<dbReference type="PROSITE" id="PS50102">
    <property type="entry name" value="RRM"/>
    <property type="match status" value="1"/>
</dbReference>
<accession>A0A9P7G0G7</accession>
<gene>
    <name evidence="7" type="ORF">H0H81_011676</name>
</gene>
<dbReference type="InterPro" id="IPR000504">
    <property type="entry name" value="RRM_dom"/>
</dbReference>
<evidence type="ECO:0000256" key="4">
    <source>
        <dbReference type="PROSITE-ProRule" id="PRU00176"/>
    </source>
</evidence>
<evidence type="ECO:0000256" key="2">
    <source>
        <dbReference type="ARBA" id="ARBA00022884"/>
    </source>
</evidence>
<evidence type="ECO:0000256" key="3">
    <source>
        <dbReference type="ARBA" id="ARBA00023242"/>
    </source>
</evidence>
<proteinExistence type="predicted"/>
<feature type="region of interest" description="Disordered" evidence="5">
    <location>
        <begin position="532"/>
        <end position="553"/>
    </location>
</feature>
<feature type="compositionally biased region" description="Acidic residues" evidence="5">
    <location>
        <begin position="228"/>
        <end position="246"/>
    </location>
</feature>
<dbReference type="AlphaFoldDB" id="A0A9P7G0G7"/>
<keyword evidence="8" id="KW-1185">Reference proteome</keyword>
<comment type="caution">
    <text evidence="7">The sequence shown here is derived from an EMBL/GenBank/DDBJ whole genome shotgun (WGS) entry which is preliminary data.</text>
</comment>
<protein>
    <recommendedName>
        <fullName evidence="6">RRM domain-containing protein</fullName>
    </recommendedName>
</protein>
<dbReference type="Gene3D" id="3.30.70.330">
    <property type="match status" value="1"/>
</dbReference>
<dbReference type="EMBL" id="JABCKI010005754">
    <property type="protein sequence ID" value="KAG5638590.1"/>
    <property type="molecule type" value="Genomic_DNA"/>
</dbReference>
<dbReference type="PANTHER" id="PTHR48029:SF1">
    <property type="entry name" value="NUCLEOLAR PROTEIN 8"/>
    <property type="match status" value="1"/>
</dbReference>
<dbReference type="PANTHER" id="PTHR48029">
    <property type="entry name" value="NUCLEOLAR PROTEIN 8"/>
    <property type="match status" value="1"/>
</dbReference>
<evidence type="ECO:0000313" key="7">
    <source>
        <dbReference type="EMBL" id="KAG5638590.1"/>
    </source>
</evidence>
<reference evidence="7" key="2">
    <citation type="submission" date="2021-10" db="EMBL/GenBank/DDBJ databases">
        <title>Phylogenomics reveals ancestral predisposition of the termite-cultivated fungus Termitomyces towards a domesticated lifestyle.</title>
        <authorList>
            <person name="Auxier B."/>
            <person name="Grum-Grzhimaylo A."/>
            <person name="Cardenas M.E."/>
            <person name="Lodge J.D."/>
            <person name="Laessoe T."/>
            <person name="Pedersen O."/>
            <person name="Smith M.E."/>
            <person name="Kuyper T.W."/>
            <person name="Franco-Molano E.A."/>
            <person name="Baroni T.J."/>
            <person name="Aanen D.K."/>
        </authorList>
    </citation>
    <scope>NUCLEOTIDE SEQUENCE</scope>
    <source>
        <strain evidence="7">D49</strain>
    </source>
</reference>